<dbReference type="GeneID" id="55608585"/>
<comment type="similarity">
    <text evidence="1">Belongs to the Tevenvirinae sliding clamp family.</text>
</comment>
<organism evidence="2 3">
    <name type="scientific">Vibrio phage YC</name>
    <dbReference type="NCBI Taxonomy" id="2267403"/>
    <lineage>
        <taxon>Viruses</taxon>
        <taxon>Duplodnaviria</taxon>
        <taxon>Heunggongvirae</taxon>
        <taxon>Uroviricota</taxon>
        <taxon>Caudoviricetes</taxon>
        <taxon>Pantevenvirales</taxon>
        <taxon>Ackermannviridae</taxon>
        <taxon>Campanilevirus</taxon>
        <taxon>Campanilevirus YC</taxon>
    </lineage>
</organism>
<protein>
    <recommendedName>
        <fullName evidence="1">Sliding clamp</fullName>
    </recommendedName>
    <alternativeName>
        <fullName evidence="1">DNA polymerase accessory protein Gp45</fullName>
    </alternativeName>
    <alternativeName>
        <fullName evidence="1">DNA polymerase clamp</fullName>
    </alternativeName>
</protein>
<dbReference type="InterPro" id="IPR046938">
    <property type="entry name" value="DNA_clamp_sf"/>
</dbReference>
<evidence type="ECO:0000313" key="2">
    <source>
        <dbReference type="EMBL" id="AXC34507.1"/>
    </source>
</evidence>
<dbReference type="RefSeq" id="YP_009838353.1">
    <property type="nucleotide sequence ID" value="NC_048709.1"/>
</dbReference>
<dbReference type="KEGG" id="vg:55608585"/>
<keyword evidence="1" id="KW-1195">Viral transcription</keyword>
<dbReference type="GO" id="GO:0019083">
    <property type="term" value="P:viral transcription"/>
    <property type="evidence" value="ECO:0007669"/>
    <property type="project" value="UniProtKB-UniRule"/>
</dbReference>
<evidence type="ECO:0000256" key="1">
    <source>
        <dbReference type="HAMAP-Rule" id="MF_04161"/>
    </source>
</evidence>
<comment type="function">
    <text evidence="1">Sliding clamp that encircles the genomic DNA and links the DNA polymerase to the template to control the processivity of DNA synthesis. Responsible for tethering the catalytic subunit of DNA polymerase to DNA during high-speed replication. Interaction with the sliding-clamp-loader opens the sliding clamp so that it can be loaded around the DNA template. During transcription, encircles the DNA and tethers host RNA polymerase (RNAP) to it.</text>
</comment>
<dbReference type="EMBL" id="MH375644">
    <property type="protein sequence ID" value="AXC34507.1"/>
    <property type="molecule type" value="Genomic_DNA"/>
</dbReference>
<dbReference type="HAMAP" id="MF_04161">
    <property type="entry name" value="Sliding_clamp_T4"/>
    <property type="match status" value="1"/>
</dbReference>
<reference evidence="2 3" key="1">
    <citation type="submission" date="2018-05" db="EMBL/GenBank/DDBJ databases">
        <title>The genome of Vibrio coralliilyticus phage YC.</title>
        <authorList>
            <person name="Benler S."/>
        </authorList>
    </citation>
    <scope>NUCLEOTIDE SEQUENCE [LARGE SCALE GENOMIC DNA]</scope>
</reference>
<dbReference type="GO" id="GO:0006260">
    <property type="term" value="P:DNA replication"/>
    <property type="evidence" value="ECO:0007669"/>
    <property type="project" value="UniProtKB-KW"/>
</dbReference>
<dbReference type="GO" id="GO:0039693">
    <property type="term" value="P:viral DNA genome replication"/>
    <property type="evidence" value="ECO:0007669"/>
    <property type="project" value="UniProtKB-UniRule"/>
</dbReference>
<keyword evidence="1" id="KW-0235">DNA replication</keyword>
<keyword evidence="1" id="KW-1194">Viral DNA replication</keyword>
<proteinExistence type="inferred from homology"/>
<dbReference type="Proteomes" id="UP000260311">
    <property type="component" value="Segment"/>
</dbReference>
<dbReference type="GO" id="GO:0030337">
    <property type="term" value="F:DNA polymerase processivity factor activity"/>
    <property type="evidence" value="ECO:0007669"/>
    <property type="project" value="UniProtKB-UniRule"/>
</dbReference>
<comment type="subunit">
    <text evidence="1">Homotrimer. Interacts with the viral DNA polymerase; this interaction constitutes the polymerase holoenzyme. Interacts with the sliding-clamp-loader; this interaction allows the sliding-clamp-loader to open the sliding clamp. Interacts with the viral DNA ligase. Part of the replicase complex that includes the DNA polymerase, the polymerase clamp, the clamp loader complex, the single-stranded DNA binding protein, the primase, the helicase and the helicase assembly factor. Interacts with the viral RNA polymerase (RNAP). Part of the transcription activation complex containing host RNAP, the viral RNA polymerase sigma-like factor, the late transcription coactivator, and the sliding clamp.</text>
</comment>
<accession>A0A384ZS96</accession>
<dbReference type="InterPro" id="IPR046389">
    <property type="entry name" value="Sliding_clamp_T4"/>
</dbReference>
<sequence>MSKDSKDIIQLGARTLAILDNFKTISNSIQLSEGQSLVIGDPETGSILAKAQIDETLPVDFSVANLGGLLKILKMRAFTESKLDFTNEGVVDIAGKGQKIKYYASDSMFAEIPEEFPEIEDEGFRAQITPEVSKDFESGCAAMGLTHAGLVIKDKKAYLIGHNPELPNDTNYSIELGDSELDDFTVDIKVAFLKKVLEGNYTLTADDRMAVFTSADERLVYIIGSEIPD</sequence>
<name>A0A384ZS96_9CAUD</name>
<evidence type="ECO:0000313" key="3">
    <source>
        <dbReference type="Proteomes" id="UP000260311"/>
    </source>
</evidence>
<keyword evidence="3" id="KW-1185">Reference proteome</keyword>
<dbReference type="Gene3D" id="3.70.10.10">
    <property type="match status" value="1"/>
</dbReference>
<dbReference type="SUPFAM" id="SSF55979">
    <property type="entry name" value="DNA clamp"/>
    <property type="match status" value="1"/>
</dbReference>